<evidence type="ECO:0000313" key="3">
    <source>
        <dbReference type="EMBL" id="KIT14717.1"/>
    </source>
</evidence>
<dbReference type="STRING" id="935700.jaqu_35610"/>
<accession>A0A0D1CJ27</accession>
<comment type="caution">
    <text evidence="3">The sequence shown here is derived from an EMBL/GenBank/DDBJ whole genome shotgun (WGS) entry which is preliminary data.</text>
</comment>
<proteinExistence type="predicted"/>
<dbReference type="OrthoDB" id="279005at2"/>
<reference evidence="3 4" key="1">
    <citation type="submission" date="2015-02" db="EMBL/GenBank/DDBJ databases">
        <title>Genome Sequence of Jannaschia aquimarina DSM28248, a member of the Roseobacter clade.</title>
        <authorList>
            <person name="Voget S."/>
            <person name="Daniel R."/>
        </authorList>
    </citation>
    <scope>NUCLEOTIDE SEQUENCE [LARGE SCALE GENOMIC DNA]</scope>
    <source>
        <strain evidence="3 4">GSW-M26</strain>
    </source>
</reference>
<feature type="compositionally biased region" description="Basic residues" evidence="1">
    <location>
        <begin position="407"/>
        <end position="423"/>
    </location>
</feature>
<evidence type="ECO:0000256" key="1">
    <source>
        <dbReference type="SAM" id="MobiDB-lite"/>
    </source>
</evidence>
<name>A0A0D1CJ27_9RHOB</name>
<sequence length="423" mass="49163">MVPKVTSAGRSFKGAARYYLHDKKAATAERVAFAETLNLPTDDAQRAVAHMVDTATHAERLKLAAGIKGGRPLQKPVYTFALTWHPDEAPTRAEQMEAVRESLDVLGMADRQAVVVSHNDTGHPHVHVMVNRICPETGRAASNSKDHLKLSRWAEDYERRRGRIHCAKRVENNKARQAGQWRKDQSATRRDWQAWKKAQTAALWDEHRATTAELKDTRKGQYDALWRQKGERIETRRLELKALYRPIWRDMFKRQRWELRDFDSGMHKRIGFALSQPHRKPLDVLRAIVGGGSLRKRFIASQEAEKRTIGIEQRRKSEDAAREVTKAWQYDRDKLRDMHKVEDQARYKATKAESKRIWEQRPEPTQDMDQAGDRRRPENRSTRQAVDAGQEQPKRARRSASEVQAEKRKRAKGRTRSRRRTPR</sequence>
<dbReference type="RefSeq" id="WP_052501058.1">
    <property type="nucleotide sequence ID" value="NZ_FZPF01000026.1"/>
</dbReference>
<feature type="compositionally biased region" description="Basic and acidic residues" evidence="1">
    <location>
        <begin position="345"/>
        <end position="364"/>
    </location>
</feature>
<feature type="compositionally biased region" description="Basic and acidic residues" evidence="1">
    <location>
        <begin position="371"/>
        <end position="381"/>
    </location>
</feature>
<feature type="region of interest" description="Disordered" evidence="1">
    <location>
        <begin position="345"/>
        <end position="423"/>
    </location>
</feature>
<dbReference type="EMBL" id="JYFE01000066">
    <property type="protein sequence ID" value="KIT14717.1"/>
    <property type="molecule type" value="Genomic_DNA"/>
</dbReference>
<dbReference type="AlphaFoldDB" id="A0A0D1CJ27"/>
<dbReference type="Pfam" id="PF03432">
    <property type="entry name" value="Relaxase"/>
    <property type="match status" value="1"/>
</dbReference>
<organism evidence="3 4">
    <name type="scientific">Jannaschia aquimarina</name>
    <dbReference type="NCBI Taxonomy" id="935700"/>
    <lineage>
        <taxon>Bacteria</taxon>
        <taxon>Pseudomonadati</taxon>
        <taxon>Pseudomonadota</taxon>
        <taxon>Alphaproteobacteria</taxon>
        <taxon>Rhodobacterales</taxon>
        <taxon>Roseobacteraceae</taxon>
        <taxon>Jannaschia</taxon>
    </lineage>
</organism>
<dbReference type="Proteomes" id="UP000032232">
    <property type="component" value="Unassembled WGS sequence"/>
</dbReference>
<evidence type="ECO:0000259" key="2">
    <source>
        <dbReference type="Pfam" id="PF03432"/>
    </source>
</evidence>
<protein>
    <submittedName>
        <fullName evidence="3">Relaxase/mobilization nuclease domain protein</fullName>
    </submittedName>
</protein>
<dbReference type="PATRIC" id="fig|935700.4.peg.3669"/>
<evidence type="ECO:0000313" key="4">
    <source>
        <dbReference type="Proteomes" id="UP000032232"/>
    </source>
</evidence>
<feature type="domain" description="MobA/VirD2-like nuclease" evidence="2">
    <location>
        <begin position="19"/>
        <end position="162"/>
    </location>
</feature>
<keyword evidence="4" id="KW-1185">Reference proteome</keyword>
<gene>
    <name evidence="3" type="ORF">jaqu_35610</name>
</gene>
<dbReference type="InterPro" id="IPR005094">
    <property type="entry name" value="Endonuclease_MobA/VirD2"/>
</dbReference>